<evidence type="ECO:0000313" key="2">
    <source>
        <dbReference type="Proteomes" id="UP000510621"/>
    </source>
</evidence>
<evidence type="ECO:0000313" key="1">
    <source>
        <dbReference type="EMBL" id="QLQ32553.1"/>
    </source>
</evidence>
<dbReference type="EMBL" id="CP059265">
    <property type="protein sequence ID" value="QLQ32553.1"/>
    <property type="molecule type" value="Genomic_DNA"/>
</dbReference>
<organism evidence="1 2">
    <name type="scientific">Candidatus Thiothrix singaporensis</name>
    <dbReference type="NCBI Taxonomy" id="2799669"/>
    <lineage>
        <taxon>Bacteria</taxon>
        <taxon>Pseudomonadati</taxon>
        <taxon>Pseudomonadota</taxon>
        <taxon>Gammaproteobacteria</taxon>
        <taxon>Thiotrichales</taxon>
        <taxon>Thiotrichaceae</taxon>
        <taxon>Thiothrix</taxon>
    </lineage>
</organism>
<gene>
    <name evidence="1" type="ORF">HZT40_14280</name>
</gene>
<name>A0A7L6AU29_9GAMM</name>
<dbReference type="KEGG" id="this:HZT40_14280"/>
<proteinExistence type="predicted"/>
<accession>A0A7L6AU29</accession>
<keyword evidence="2" id="KW-1185">Reference proteome</keyword>
<reference evidence="1" key="1">
    <citation type="submission" date="2020-06" db="EMBL/GenBank/DDBJ databases">
        <title>Analysis procedures for assessing recovery of high quality, complete, closed genomes from Nanopore long read metagenome sequencing.</title>
        <authorList>
            <person name="Bessarab I."/>
            <person name="Arumugam K."/>
            <person name="Haryono M."/>
            <person name="Liu X."/>
            <person name="Roy S."/>
            <person name="Zuniga-Montanez R.E."/>
            <person name="Qiu G."/>
            <person name="Drautz-Moses D.I."/>
            <person name="Law Y.Y."/>
            <person name="Wuertz S."/>
            <person name="Lauro F.M."/>
            <person name="Huson D.H."/>
            <person name="Williams R.B."/>
        </authorList>
    </citation>
    <scope>NUCLEOTIDE SEQUENCE [LARGE SCALE GENOMIC DNA]</scope>
    <source>
        <strain evidence="1">SSD2</strain>
    </source>
</reference>
<dbReference type="AlphaFoldDB" id="A0A7L6AU29"/>
<protein>
    <submittedName>
        <fullName evidence="1">Uncharacterized protein</fullName>
    </submittedName>
</protein>
<dbReference type="Proteomes" id="UP000510621">
    <property type="component" value="Chromosome"/>
</dbReference>
<sequence>MNSSTQFYEVDLPAQHIGALQLVQGQLVRLLPLQLRVFADAAQGG</sequence>